<feature type="transmembrane region" description="Helical" evidence="1">
    <location>
        <begin position="338"/>
        <end position="360"/>
    </location>
</feature>
<evidence type="ECO:0000256" key="1">
    <source>
        <dbReference type="SAM" id="Phobius"/>
    </source>
</evidence>
<accession>A0A2G5VJM3</accession>
<keyword evidence="1" id="KW-0812">Transmembrane</keyword>
<dbReference type="OrthoDB" id="5849762at2759"/>
<sequence length="363" mass="42178">MGNKSSSVQQPLDSFSHWNDLPPELKSACIKHLDFKTRFLLRSTSRAERALVDNQKFCLEHVQIKGLLPYPVNALIPTGFDEQKLTIVPSSHPETAIVIRIRNLTRFFETVLPLLVFILTRSVINEFSVELIRGNDWSTILGESLQTTQLNVRSFHGVVLKNPEVTFFVTRLGPITKSIYLDGNTSNKFPIEDLMNNDIVTNARMLRIRDLTCKDAVWKLAEKWIENDSEIGTTFQVTSVHGHSIPHFVQKFRDRIIFENHDEVRITTNNPSKHILLKLARRWRVSRPLTCVVISSYMKKEEYESFGHWVSKKVMPIWEYLSFVFTDDFHEDDGLNCYSFIILLFHCLWLIITVLFKHVFGRN</sequence>
<keyword evidence="1" id="KW-1133">Transmembrane helix</keyword>
<keyword evidence="4" id="KW-1185">Reference proteome</keyword>
<dbReference type="PANTHER" id="PTHR31006">
    <property type="entry name" value="F-BOX DOMAIN-CONTAINING PROTEIN-RELATED-RELATED"/>
    <property type="match status" value="1"/>
</dbReference>
<dbReference type="InterPro" id="IPR001810">
    <property type="entry name" value="F-box_dom"/>
</dbReference>
<dbReference type="PANTHER" id="PTHR31006:SF3">
    <property type="entry name" value="F-BOX DOMAIN-CONTAINING PROTEIN-RELATED"/>
    <property type="match status" value="1"/>
</dbReference>
<organism evidence="3 4">
    <name type="scientific">Caenorhabditis nigoni</name>
    <dbReference type="NCBI Taxonomy" id="1611254"/>
    <lineage>
        <taxon>Eukaryota</taxon>
        <taxon>Metazoa</taxon>
        <taxon>Ecdysozoa</taxon>
        <taxon>Nematoda</taxon>
        <taxon>Chromadorea</taxon>
        <taxon>Rhabditida</taxon>
        <taxon>Rhabditina</taxon>
        <taxon>Rhabditomorpha</taxon>
        <taxon>Rhabditoidea</taxon>
        <taxon>Rhabditidae</taxon>
        <taxon>Peloderinae</taxon>
        <taxon>Caenorhabditis</taxon>
    </lineage>
</organism>
<protein>
    <recommendedName>
        <fullName evidence="2">F-box domain-containing protein</fullName>
    </recommendedName>
</protein>
<dbReference type="Pfam" id="PF00646">
    <property type="entry name" value="F-box"/>
    <property type="match status" value="1"/>
</dbReference>
<feature type="domain" description="F-box" evidence="2">
    <location>
        <begin position="21"/>
        <end position="61"/>
    </location>
</feature>
<dbReference type="AlphaFoldDB" id="A0A2G5VJM3"/>
<dbReference type="Proteomes" id="UP000230233">
    <property type="component" value="Chromosome I"/>
</dbReference>
<comment type="caution">
    <text evidence="3">The sequence shown here is derived from an EMBL/GenBank/DDBJ whole genome shotgun (WGS) entry which is preliminary data.</text>
</comment>
<gene>
    <name evidence="3" type="primary">Cni-fbxa-145</name>
    <name evidence="3" type="synonym">Cnig_chr_I.g2248</name>
    <name evidence="3" type="ORF">B9Z55_002248</name>
</gene>
<dbReference type="SMART" id="SM00256">
    <property type="entry name" value="FBOX"/>
    <property type="match status" value="1"/>
</dbReference>
<dbReference type="EMBL" id="PDUG01000001">
    <property type="protein sequence ID" value="PIC51937.1"/>
    <property type="molecule type" value="Genomic_DNA"/>
</dbReference>
<dbReference type="InterPro" id="IPR042317">
    <property type="entry name" value="She-1-like"/>
</dbReference>
<evidence type="ECO:0000259" key="2">
    <source>
        <dbReference type="SMART" id="SM00256"/>
    </source>
</evidence>
<evidence type="ECO:0000313" key="3">
    <source>
        <dbReference type="EMBL" id="PIC51937.1"/>
    </source>
</evidence>
<keyword evidence="1" id="KW-0472">Membrane</keyword>
<reference evidence="4" key="1">
    <citation type="submission" date="2017-10" db="EMBL/GenBank/DDBJ databases">
        <title>Rapid genome shrinkage in a self-fertile nematode reveals novel sperm competition proteins.</title>
        <authorList>
            <person name="Yin D."/>
            <person name="Schwarz E.M."/>
            <person name="Thomas C.G."/>
            <person name="Felde R.L."/>
            <person name="Korf I.F."/>
            <person name="Cutter A.D."/>
            <person name="Schartner C.M."/>
            <person name="Ralston E.J."/>
            <person name="Meyer B.J."/>
            <person name="Haag E.S."/>
        </authorList>
    </citation>
    <scope>NUCLEOTIDE SEQUENCE [LARGE SCALE GENOMIC DNA]</scope>
    <source>
        <strain evidence="4">JU1422</strain>
    </source>
</reference>
<evidence type="ECO:0000313" key="4">
    <source>
        <dbReference type="Proteomes" id="UP000230233"/>
    </source>
</evidence>
<name>A0A2G5VJM3_9PELO</name>
<proteinExistence type="predicted"/>